<name>A0A1E4TYI4_PACTA</name>
<dbReference type="OrthoDB" id="4017072at2759"/>
<accession>A0A1E4TYI4</accession>
<protein>
    <submittedName>
        <fullName evidence="1">Uncharacterized protein</fullName>
    </submittedName>
</protein>
<dbReference type="EMBL" id="KV454012">
    <property type="protein sequence ID" value="ODV96807.1"/>
    <property type="molecule type" value="Genomic_DNA"/>
</dbReference>
<gene>
    <name evidence="1" type="ORF">PACTADRAFT_32304</name>
</gene>
<sequence length="909" mass="107556">MFKSLKVFRTCYLSVRLYSSSSSQLPYQESKLLIKLRDAHFSRYRTSFQLRPHNLYYFKNIQDCSLLIKNHIQGTNVNQWSLLNSSFKMLETYSPTKFVKNNSDAMLERFFVLLYLSLHTYCSVSYYEIPNFKRIVKLIDFNIKDGFVRKYDKMPKDIDIDRDIDLDIIVNQLINEYCFNYSTNLHSQILDKVAYSNIRNSLYLVLLYFKEHGENYTIKDLSNWLISLNSSSIAVSYKSIDGLGKSVPIFIIKDFLMRQPRSAEDINILIKLYDQYCCNNSFEIVKENNLPSIFKNLVHGSVSYNTAKLSKLVEIFMDRQLISLQDRNWKIMISNSLIYELSQTNVVKIKDPRFFYDILNAQQLIILKLTKLYPEVTVNDLLSIEGYLGLTETLANLHQFEKAGKMMELAKQEDKQFLLNSLKKEGFEKISANKDTNDKSFKEFYIEQISKKDLKRLELQARMFSSELKLCSTSSDLIEAFSRLTRSTHSKFLLVKYPIIWRTYVLKLKQFKLLTSGKARKIWEQYHTLITESEQLITYNIDSRFITELIKSIDSISYVNEIIGLITRNGKALNSNVLNAYLLKLYKQSKSELNYEIFTKNSRQGRNLEIKKLFDLENGSNYKKNAMHYQYLESKNFNKTIDYVRSLYRHISTPKRSTISSMLLGESYVNPLNIYKLYKTELGSRKLRPDENCLLALLNAVIVFDNYKDNNKGFKDEFLKWDNQYASQIVISEMKKNCYQDISKSTLNIQNNQEDGILIYPSDQIWFKYIKMLYKFNYTDELIFILKWWESLKFIPPKLLLLDYLARLPFDLSNDLRKHGEKYFLNKIQPDRIKSEMEFNNTTTNTEFHTTYSQQIGRERLSKDQDIYLLSKWPWPTRDELDNYRIVMEANFVKEIETKEHKNKTKSYT</sequence>
<dbReference type="AlphaFoldDB" id="A0A1E4TYI4"/>
<reference evidence="2" key="1">
    <citation type="submission" date="2016-05" db="EMBL/GenBank/DDBJ databases">
        <title>Comparative genomics of biotechnologically important yeasts.</title>
        <authorList>
            <consortium name="DOE Joint Genome Institute"/>
            <person name="Riley R."/>
            <person name="Haridas S."/>
            <person name="Wolfe K.H."/>
            <person name="Lopes M.R."/>
            <person name="Hittinger C.T."/>
            <person name="Goker M."/>
            <person name="Salamov A."/>
            <person name="Wisecaver J."/>
            <person name="Long T.M."/>
            <person name="Aerts A.L."/>
            <person name="Barry K."/>
            <person name="Choi C."/>
            <person name="Clum A."/>
            <person name="Coughlan A.Y."/>
            <person name="Deshpande S."/>
            <person name="Douglass A.P."/>
            <person name="Hanson S.J."/>
            <person name="Klenk H.-P."/>
            <person name="Labutti K."/>
            <person name="Lapidus A."/>
            <person name="Lindquist E."/>
            <person name="Lipzen A."/>
            <person name="Meier-Kolthoff J.P."/>
            <person name="Ohm R.A."/>
            <person name="Otillar R.P."/>
            <person name="Pangilinan J."/>
            <person name="Peng Y."/>
            <person name="Rokas A."/>
            <person name="Rosa C.A."/>
            <person name="Scheuner C."/>
            <person name="Sibirny A.A."/>
            <person name="Slot J.C."/>
            <person name="Stielow J.B."/>
            <person name="Sun H."/>
            <person name="Kurtzman C.P."/>
            <person name="Blackwell M."/>
            <person name="Grigoriev I.V."/>
            <person name="Jeffries T.W."/>
        </authorList>
    </citation>
    <scope>NUCLEOTIDE SEQUENCE [LARGE SCALE GENOMIC DNA]</scope>
    <source>
        <strain evidence="2">NRRL Y-2460</strain>
    </source>
</reference>
<dbReference type="Proteomes" id="UP000094236">
    <property type="component" value="Unassembled WGS sequence"/>
</dbReference>
<evidence type="ECO:0000313" key="1">
    <source>
        <dbReference type="EMBL" id="ODV96807.1"/>
    </source>
</evidence>
<evidence type="ECO:0000313" key="2">
    <source>
        <dbReference type="Proteomes" id="UP000094236"/>
    </source>
</evidence>
<organism evidence="1 2">
    <name type="scientific">Pachysolen tannophilus NRRL Y-2460</name>
    <dbReference type="NCBI Taxonomy" id="669874"/>
    <lineage>
        <taxon>Eukaryota</taxon>
        <taxon>Fungi</taxon>
        <taxon>Dikarya</taxon>
        <taxon>Ascomycota</taxon>
        <taxon>Saccharomycotina</taxon>
        <taxon>Pichiomycetes</taxon>
        <taxon>Pachysolenaceae</taxon>
        <taxon>Pachysolen</taxon>
    </lineage>
</organism>
<proteinExistence type="predicted"/>
<keyword evidence="2" id="KW-1185">Reference proteome</keyword>